<keyword evidence="1" id="KW-0805">Transcription regulation</keyword>
<feature type="domain" description="HTH gntR-type" evidence="4">
    <location>
        <begin position="5"/>
        <end position="72"/>
    </location>
</feature>
<dbReference type="Gene3D" id="1.20.120.530">
    <property type="entry name" value="GntR ligand-binding domain-like"/>
    <property type="match status" value="1"/>
</dbReference>
<dbReference type="SMART" id="SM00895">
    <property type="entry name" value="FCD"/>
    <property type="match status" value="1"/>
</dbReference>
<keyword evidence="2" id="KW-0238">DNA-binding</keyword>
<dbReference type="CDD" id="cd07377">
    <property type="entry name" value="WHTH_GntR"/>
    <property type="match status" value="1"/>
</dbReference>
<comment type="caution">
    <text evidence="5">The sequence shown here is derived from an EMBL/GenBank/DDBJ whole genome shotgun (WGS) entry which is preliminary data.</text>
</comment>
<dbReference type="PRINTS" id="PR00033">
    <property type="entry name" value="HTHASNC"/>
</dbReference>
<evidence type="ECO:0000256" key="1">
    <source>
        <dbReference type="ARBA" id="ARBA00023015"/>
    </source>
</evidence>
<dbReference type="AlphaFoldDB" id="A0A940S691"/>
<dbReference type="PRINTS" id="PR00035">
    <property type="entry name" value="HTHGNTR"/>
</dbReference>
<dbReference type="Proteomes" id="UP000677537">
    <property type="component" value="Unassembled WGS sequence"/>
</dbReference>
<evidence type="ECO:0000313" key="5">
    <source>
        <dbReference type="EMBL" id="MBP0491713.1"/>
    </source>
</evidence>
<dbReference type="Pfam" id="PF07729">
    <property type="entry name" value="FCD"/>
    <property type="match status" value="1"/>
</dbReference>
<dbReference type="PROSITE" id="PS50949">
    <property type="entry name" value="HTH_GNTR"/>
    <property type="match status" value="1"/>
</dbReference>
<sequence length="216" mass="23646">MRPGRSSGAGAYELLLEAMEAGALPAGTRLREAELAERFGISRTPVREALKRLEAQGLVLHEPHHGAVVASLDYGQMTELYHMREVLEGTAAGLAATHATGTEMEILREMVERDRGLLEDPAALAATNRAFHRQIRLSARNRFLNTSLETMRISLALLARTTLAAPRRGAESVEEHAAIVDAIEARDAARAEEAARRHMRNAFKARIRLEHAGSEG</sequence>
<dbReference type="GO" id="GO:0003700">
    <property type="term" value="F:DNA-binding transcription factor activity"/>
    <property type="evidence" value="ECO:0007669"/>
    <property type="project" value="InterPro"/>
</dbReference>
<gene>
    <name evidence="5" type="ORF">J5Y10_02850</name>
</gene>
<reference evidence="5" key="1">
    <citation type="submission" date="2021-03" db="EMBL/GenBank/DDBJ databases">
        <authorList>
            <person name="So Y."/>
        </authorList>
    </citation>
    <scope>NUCLEOTIDE SEQUENCE</scope>
    <source>
        <strain evidence="5">SG15</strain>
    </source>
</reference>
<dbReference type="InterPro" id="IPR036390">
    <property type="entry name" value="WH_DNA-bd_sf"/>
</dbReference>
<evidence type="ECO:0000256" key="2">
    <source>
        <dbReference type="ARBA" id="ARBA00023125"/>
    </source>
</evidence>
<dbReference type="PANTHER" id="PTHR43537:SF49">
    <property type="entry name" value="TRANSCRIPTIONAL REGULATORY PROTEIN"/>
    <property type="match status" value="1"/>
</dbReference>
<dbReference type="SUPFAM" id="SSF46785">
    <property type="entry name" value="Winged helix' DNA-binding domain"/>
    <property type="match status" value="1"/>
</dbReference>
<protein>
    <submittedName>
        <fullName evidence="5">GntR family transcriptional regulator</fullName>
    </submittedName>
</protein>
<organism evidence="5 6">
    <name type="scientific">Roseomonas indoligenes</name>
    <dbReference type="NCBI Taxonomy" id="2820811"/>
    <lineage>
        <taxon>Bacteria</taxon>
        <taxon>Pseudomonadati</taxon>
        <taxon>Pseudomonadota</taxon>
        <taxon>Alphaproteobacteria</taxon>
        <taxon>Acetobacterales</taxon>
        <taxon>Roseomonadaceae</taxon>
        <taxon>Roseomonas</taxon>
    </lineage>
</organism>
<keyword evidence="3" id="KW-0804">Transcription</keyword>
<dbReference type="Gene3D" id="1.10.10.10">
    <property type="entry name" value="Winged helix-like DNA-binding domain superfamily/Winged helix DNA-binding domain"/>
    <property type="match status" value="1"/>
</dbReference>
<dbReference type="InterPro" id="IPR008920">
    <property type="entry name" value="TF_FadR/GntR_C"/>
</dbReference>
<dbReference type="InterPro" id="IPR036388">
    <property type="entry name" value="WH-like_DNA-bd_sf"/>
</dbReference>
<dbReference type="SMART" id="SM00345">
    <property type="entry name" value="HTH_GNTR"/>
    <property type="match status" value="1"/>
</dbReference>
<dbReference type="SUPFAM" id="SSF48008">
    <property type="entry name" value="GntR ligand-binding domain-like"/>
    <property type="match status" value="1"/>
</dbReference>
<evidence type="ECO:0000256" key="3">
    <source>
        <dbReference type="ARBA" id="ARBA00023163"/>
    </source>
</evidence>
<dbReference type="InterPro" id="IPR011711">
    <property type="entry name" value="GntR_C"/>
</dbReference>
<evidence type="ECO:0000313" key="6">
    <source>
        <dbReference type="Proteomes" id="UP000677537"/>
    </source>
</evidence>
<keyword evidence="6" id="KW-1185">Reference proteome</keyword>
<accession>A0A940S691</accession>
<dbReference type="EMBL" id="JAGIZA010000002">
    <property type="protein sequence ID" value="MBP0491713.1"/>
    <property type="molecule type" value="Genomic_DNA"/>
</dbReference>
<dbReference type="InterPro" id="IPR000524">
    <property type="entry name" value="Tscrpt_reg_HTH_GntR"/>
</dbReference>
<proteinExistence type="predicted"/>
<dbReference type="PANTHER" id="PTHR43537">
    <property type="entry name" value="TRANSCRIPTIONAL REGULATOR, GNTR FAMILY"/>
    <property type="match status" value="1"/>
</dbReference>
<dbReference type="InterPro" id="IPR000485">
    <property type="entry name" value="AsnC-type_HTH_dom"/>
</dbReference>
<dbReference type="Pfam" id="PF00392">
    <property type="entry name" value="GntR"/>
    <property type="match status" value="1"/>
</dbReference>
<evidence type="ECO:0000259" key="4">
    <source>
        <dbReference type="PROSITE" id="PS50949"/>
    </source>
</evidence>
<dbReference type="GO" id="GO:0043565">
    <property type="term" value="F:sequence-specific DNA binding"/>
    <property type="evidence" value="ECO:0007669"/>
    <property type="project" value="InterPro"/>
</dbReference>
<name>A0A940S691_9PROT</name>